<protein>
    <submittedName>
        <fullName evidence="2">Uncharacterized protein</fullName>
    </submittedName>
</protein>
<gene>
    <name evidence="1" type="ORF">AMON00008_LOCUS58543</name>
    <name evidence="2" type="ORF">AMON00008_LOCUS58544</name>
</gene>
<dbReference type="EMBL" id="HBNR01081855">
    <property type="protein sequence ID" value="CAE4659050.1"/>
    <property type="molecule type" value="Transcribed_RNA"/>
</dbReference>
<sequence>MQQAEGASIMRRSELRATSVAVWAWPGLARPGVHESGSGGRGAMRRAALLAALLARGAADDGVPPAALLADSECQAGGEACSLSALQRRALSSGGEAKGSERARELSSGAARCCQCRDAGFCTWSASGACSDCRDRGGVWRAIAPTLRCTSQEAPDFPGRRDCARDCAREFEGGGTWPR</sequence>
<dbReference type="EMBL" id="HBNR01081856">
    <property type="protein sequence ID" value="CAE4659051.1"/>
    <property type="molecule type" value="Transcribed_RNA"/>
</dbReference>
<organism evidence="2">
    <name type="scientific">Alexandrium monilatum</name>
    <dbReference type="NCBI Taxonomy" id="311494"/>
    <lineage>
        <taxon>Eukaryota</taxon>
        <taxon>Sar</taxon>
        <taxon>Alveolata</taxon>
        <taxon>Dinophyceae</taxon>
        <taxon>Gonyaulacales</taxon>
        <taxon>Pyrocystaceae</taxon>
        <taxon>Alexandrium</taxon>
    </lineage>
</organism>
<accession>A0A6T1MFN0</accession>
<proteinExistence type="predicted"/>
<dbReference type="AlphaFoldDB" id="A0A6T1MFN0"/>
<reference evidence="2" key="1">
    <citation type="submission" date="2021-01" db="EMBL/GenBank/DDBJ databases">
        <authorList>
            <person name="Corre E."/>
            <person name="Pelletier E."/>
            <person name="Niang G."/>
            <person name="Scheremetjew M."/>
            <person name="Finn R."/>
            <person name="Kale V."/>
            <person name="Holt S."/>
            <person name="Cochrane G."/>
            <person name="Meng A."/>
            <person name="Brown T."/>
            <person name="Cohen L."/>
        </authorList>
    </citation>
    <scope>NUCLEOTIDE SEQUENCE</scope>
    <source>
        <strain evidence="2">CCMP3105</strain>
    </source>
</reference>
<evidence type="ECO:0000313" key="1">
    <source>
        <dbReference type="EMBL" id="CAE4659050.1"/>
    </source>
</evidence>
<name>A0A6T1MFN0_9DINO</name>
<evidence type="ECO:0000313" key="2">
    <source>
        <dbReference type="EMBL" id="CAE4659051.1"/>
    </source>
</evidence>